<dbReference type="VEuPathDB" id="FungiDB:Z518_09623"/>
<keyword evidence="1" id="KW-0472">Membrane</keyword>
<dbReference type="GeneID" id="25297694"/>
<dbReference type="STRING" id="1442369.A0A0D2GQK0"/>
<evidence type="ECO:0000256" key="1">
    <source>
        <dbReference type="SAM" id="Phobius"/>
    </source>
</evidence>
<dbReference type="Pfam" id="PF11915">
    <property type="entry name" value="DUF3433"/>
    <property type="match status" value="1"/>
</dbReference>
<dbReference type="RefSeq" id="XP_013267694.1">
    <property type="nucleotide sequence ID" value="XM_013412240.1"/>
</dbReference>
<gene>
    <name evidence="2" type="ORF">Z518_09623</name>
</gene>
<dbReference type="OrthoDB" id="5424881at2759"/>
<dbReference type="AlphaFoldDB" id="A0A0D2GQK0"/>
<protein>
    <submittedName>
        <fullName evidence="2">Uncharacterized protein</fullName>
    </submittedName>
</protein>
<keyword evidence="1" id="KW-0812">Transmembrane</keyword>
<dbReference type="InterPro" id="IPR021840">
    <property type="entry name" value="DUF3433"/>
</dbReference>
<organism evidence="2 3">
    <name type="scientific">Rhinocladiella mackenziei CBS 650.93</name>
    <dbReference type="NCBI Taxonomy" id="1442369"/>
    <lineage>
        <taxon>Eukaryota</taxon>
        <taxon>Fungi</taxon>
        <taxon>Dikarya</taxon>
        <taxon>Ascomycota</taxon>
        <taxon>Pezizomycotina</taxon>
        <taxon>Eurotiomycetes</taxon>
        <taxon>Chaetothyriomycetidae</taxon>
        <taxon>Chaetothyriales</taxon>
        <taxon>Herpotrichiellaceae</taxon>
        <taxon>Rhinocladiella</taxon>
    </lineage>
</organism>
<evidence type="ECO:0000313" key="2">
    <source>
        <dbReference type="EMBL" id="KIX00558.1"/>
    </source>
</evidence>
<accession>A0A0D2GQK0</accession>
<reference evidence="2 3" key="1">
    <citation type="submission" date="2015-01" db="EMBL/GenBank/DDBJ databases">
        <title>The Genome Sequence of Rhinocladiella mackenzie CBS 650.93.</title>
        <authorList>
            <consortium name="The Broad Institute Genomics Platform"/>
            <person name="Cuomo C."/>
            <person name="de Hoog S."/>
            <person name="Gorbushina A."/>
            <person name="Stielow B."/>
            <person name="Teixiera M."/>
            <person name="Abouelleil A."/>
            <person name="Chapman S.B."/>
            <person name="Priest M."/>
            <person name="Young S.K."/>
            <person name="Wortman J."/>
            <person name="Nusbaum C."/>
            <person name="Birren B."/>
        </authorList>
    </citation>
    <scope>NUCLEOTIDE SEQUENCE [LARGE SCALE GENOMIC DNA]</scope>
    <source>
        <strain evidence="2 3">CBS 650.93</strain>
    </source>
</reference>
<evidence type="ECO:0000313" key="3">
    <source>
        <dbReference type="Proteomes" id="UP000053617"/>
    </source>
</evidence>
<dbReference type="Proteomes" id="UP000053617">
    <property type="component" value="Unassembled WGS sequence"/>
</dbReference>
<dbReference type="EMBL" id="KN847482">
    <property type="protein sequence ID" value="KIX00558.1"/>
    <property type="molecule type" value="Genomic_DNA"/>
</dbReference>
<sequence>MQPFYVLSDRCLDRERELDVKDYNQLLTPQKLWYGIIHRHMAMTSSAFAAICAPFLTIIASGLFSPGAAISQQTGIIAQTTAWFNTSDTHAPYGGSFNNSDPPMITRIMYSNAGFPQWTYSELALAEVGFEAGVTGNITRTHNAASVPSQLAIEVPALRVVMNCTTRPYTSAAPAPIVSSFQSSAPTFLEVNMTFPEAATEGDNFQQGSPRWNYANGALTTQWAYNNKPGIVGYWTPAFFGDAPWPTTMSLFAEVDANGNPKNITILTCMPYIETVRANAVFNLPSFELAAPATAIESAAKYFNNDSFWAMTPFSIAGGTFDQVLIPVNLTKPSPLSASDSFFQALFQSHAVSWVRQTPENSLMQSDTYIE</sequence>
<dbReference type="HOGENOM" id="CLU_746289_0_0_1"/>
<keyword evidence="1" id="KW-1133">Transmembrane helix</keyword>
<feature type="transmembrane region" description="Helical" evidence="1">
    <location>
        <begin position="41"/>
        <end position="64"/>
    </location>
</feature>
<keyword evidence="3" id="KW-1185">Reference proteome</keyword>
<proteinExistence type="predicted"/>
<name>A0A0D2GQK0_9EURO</name>